<evidence type="ECO:0000259" key="4">
    <source>
        <dbReference type="PROSITE" id="PS50102"/>
    </source>
</evidence>
<sequence>MNRPQRLNAYHGPKNNITGTRVHVQPAWRNNAGVNGVNGLQPGNTGQIRPPREGGSKILLSMLPNDVGEKEIEELFRKTIGPVRDLFLIYNSQANSKGMAVVTFQRIGDAVAAQERFNGRVVDGRKPIRIQLIVDETAPAPRARAPTLFDRLQVPNQTTPAAGPSKVAFAVAPTHQNRNQPHAPPRPATPYNNTFPKPQFVAGGGGANAALQRKRVKKGPKRLKKQWAANNAAAAATIQPFNFAGARKSKTAEELDREMEDYRAQGALED</sequence>
<dbReference type="SUPFAM" id="SSF54928">
    <property type="entry name" value="RNA-binding domain, RBD"/>
    <property type="match status" value="1"/>
</dbReference>
<dbReference type="Pfam" id="PF00076">
    <property type="entry name" value="RRM_1"/>
    <property type="match status" value="1"/>
</dbReference>
<name>A0A8H6TNV0_MYCCL</name>
<gene>
    <name evidence="5" type="ORF">HMN09_00245300</name>
</gene>
<dbReference type="GO" id="GO:0003729">
    <property type="term" value="F:mRNA binding"/>
    <property type="evidence" value="ECO:0007669"/>
    <property type="project" value="TreeGrafter"/>
</dbReference>
<keyword evidence="6" id="KW-1185">Reference proteome</keyword>
<dbReference type="InterPro" id="IPR012677">
    <property type="entry name" value="Nucleotide-bd_a/b_plait_sf"/>
</dbReference>
<evidence type="ECO:0000313" key="6">
    <source>
        <dbReference type="Proteomes" id="UP000613580"/>
    </source>
</evidence>
<dbReference type="PANTHER" id="PTHR19965:SF35">
    <property type="entry name" value="RNA ANNEALING PROTEIN YRA1"/>
    <property type="match status" value="1"/>
</dbReference>
<proteinExistence type="predicted"/>
<evidence type="ECO:0000313" key="5">
    <source>
        <dbReference type="EMBL" id="KAF7319090.1"/>
    </source>
</evidence>
<dbReference type="GO" id="GO:0005634">
    <property type="term" value="C:nucleus"/>
    <property type="evidence" value="ECO:0007669"/>
    <property type="project" value="TreeGrafter"/>
</dbReference>
<dbReference type="PANTHER" id="PTHR19965">
    <property type="entry name" value="RNA AND EXPORT FACTOR BINDING PROTEIN"/>
    <property type="match status" value="1"/>
</dbReference>
<feature type="domain" description="RRM" evidence="4">
    <location>
        <begin position="56"/>
        <end position="135"/>
    </location>
</feature>
<dbReference type="Gene3D" id="3.30.70.330">
    <property type="match status" value="1"/>
</dbReference>
<dbReference type="InterPro" id="IPR051229">
    <property type="entry name" value="ALYREF_mRNA_export"/>
</dbReference>
<evidence type="ECO:0000256" key="3">
    <source>
        <dbReference type="SAM" id="MobiDB-lite"/>
    </source>
</evidence>
<keyword evidence="1 2" id="KW-0694">RNA-binding</keyword>
<reference evidence="5" key="1">
    <citation type="submission" date="2020-05" db="EMBL/GenBank/DDBJ databases">
        <title>Mycena genomes resolve the evolution of fungal bioluminescence.</title>
        <authorList>
            <person name="Tsai I.J."/>
        </authorList>
    </citation>
    <scope>NUCLEOTIDE SEQUENCE</scope>
    <source>
        <strain evidence="5">110903Hualien_Pintung</strain>
    </source>
</reference>
<dbReference type="PROSITE" id="PS50102">
    <property type="entry name" value="RRM"/>
    <property type="match status" value="1"/>
</dbReference>
<dbReference type="InterPro" id="IPR035979">
    <property type="entry name" value="RBD_domain_sf"/>
</dbReference>
<feature type="region of interest" description="Disordered" evidence="3">
    <location>
        <begin position="247"/>
        <end position="270"/>
    </location>
</feature>
<organism evidence="5 6">
    <name type="scientific">Mycena chlorophos</name>
    <name type="common">Agaric fungus</name>
    <name type="synonym">Agaricus chlorophos</name>
    <dbReference type="NCBI Taxonomy" id="658473"/>
    <lineage>
        <taxon>Eukaryota</taxon>
        <taxon>Fungi</taxon>
        <taxon>Dikarya</taxon>
        <taxon>Basidiomycota</taxon>
        <taxon>Agaricomycotina</taxon>
        <taxon>Agaricomycetes</taxon>
        <taxon>Agaricomycetidae</taxon>
        <taxon>Agaricales</taxon>
        <taxon>Marasmiineae</taxon>
        <taxon>Mycenaceae</taxon>
        <taxon>Mycena</taxon>
    </lineage>
</organism>
<dbReference type="Proteomes" id="UP000613580">
    <property type="component" value="Unassembled WGS sequence"/>
</dbReference>
<dbReference type="SMART" id="SM00360">
    <property type="entry name" value="RRM"/>
    <property type="match status" value="1"/>
</dbReference>
<comment type="caution">
    <text evidence="5">The sequence shown here is derived from an EMBL/GenBank/DDBJ whole genome shotgun (WGS) entry which is preliminary data.</text>
</comment>
<evidence type="ECO:0000256" key="1">
    <source>
        <dbReference type="ARBA" id="ARBA00022884"/>
    </source>
</evidence>
<protein>
    <submittedName>
        <fullName evidence="5">RNA annealing protein</fullName>
    </submittedName>
</protein>
<dbReference type="EMBL" id="JACAZE010000003">
    <property type="protein sequence ID" value="KAF7319090.1"/>
    <property type="molecule type" value="Genomic_DNA"/>
</dbReference>
<evidence type="ECO:0000256" key="2">
    <source>
        <dbReference type="PROSITE-ProRule" id="PRU00176"/>
    </source>
</evidence>
<dbReference type="AlphaFoldDB" id="A0A8H6TNV0"/>
<dbReference type="InterPro" id="IPR000504">
    <property type="entry name" value="RRM_dom"/>
</dbReference>
<dbReference type="OrthoDB" id="346839at2759"/>
<accession>A0A8H6TNV0</accession>